<accession>A0A139HEZ2</accession>
<reference evidence="2 3" key="1">
    <citation type="submission" date="2015-07" db="EMBL/GenBank/DDBJ databases">
        <title>Comparative genomics of the Sigatoka disease complex on banana suggests a link between parallel evolutionary changes in Pseudocercospora fijiensis and Pseudocercospora eumusae and increased virulence on the banana host.</title>
        <authorList>
            <person name="Chang T.-C."/>
            <person name="Salvucci A."/>
            <person name="Crous P.W."/>
            <person name="Stergiopoulos I."/>
        </authorList>
    </citation>
    <scope>NUCLEOTIDE SEQUENCE [LARGE SCALE GENOMIC DNA]</scope>
    <source>
        <strain evidence="2 3">CBS 114824</strain>
    </source>
</reference>
<dbReference type="EMBL" id="LFZN01000065">
    <property type="protein sequence ID" value="KXT00939.1"/>
    <property type="molecule type" value="Genomic_DNA"/>
</dbReference>
<dbReference type="AlphaFoldDB" id="A0A139HEZ2"/>
<organism evidence="2 3">
    <name type="scientific">Pseudocercospora eumusae</name>
    <dbReference type="NCBI Taxonomy" id="321146"/>
    <lineage>
        <taxon>Eukaryota</taxon>
        <taxon>Fungi</taxon>
        <taxon>Dikarya</taxon>
        <taxon>Ascomycota</taxon>
        <taxon>Pezizomycotina</taxon>
        <taxon>Dothideomycetes</taxon>
        <taxon>Dothideomycetidae</taxon>
        <taxon>Mycosphaerellales</taxon>
        <taxon>Mycosphaerellaceae</taxon>
        <taxon>Pseudocercospora</taxon>
    </lineage>
</organism>
<protein>
    <recommendedName>
        <fullName evidence="4">Granulins domain-containing protein</fullName>
    </recommendedName>
</protein>
<evidence type="ECO:0000256" key="1">
    <source>
        <dbReference type="SAM" id="SignalP"/>
    </source>
</evidence>
<gene>
    <name evidence="2" type="ORF">AC578_5729</name>
</gene>
<keyword evidence="1" id="KW-0732">Signal</keyword>
<dbReference type="Proteomes" id="UP000070133">
    <property type="component" value="Unassembled WGS sequence"/>
</dbReference>
<evidence type="ECO:0000313" key="2">
    <source>
        <dbReference type="EMBL" id="KXT00939.1"/>
    </source>
</evidence>
<dbReference type="PROSITE" id="PS51257">
    <property type="entry name" value="PROKAR_LIPOPROTEIN"/>
    <property type="match status" value="1"/>
</dbReference>
<evidence type="ECO:0000313" key="3">
    <source>
        <dbReference type="Proteomes" id="UP000070133"/>
    </source>
</evidence>
<name>A0A139HEZ2_9PEZI</name>
<keyword evidence="3" id="KW-1185">Reference proteome</keyword>
<feature type="chain" id="PRO_5007806485" description="Granulins domain-containing protein" evidence="1">
    <location>
        <begin position="19"/>
        <end position="122"/>
    </location>
</feature>
<proteinExistence type="predicted"/>
<comment type="caution">
    <text evidence="2">The sequence shown here is derived from an EMBL/GenBank/DDBJ whole genome shotgun (WGS) entry which is preliminary data.</text>
</comment>
<evidence type="ECO:0008006" key="4">
    <source>
        <dbReference type="Google" id="ProtNLM"/>
    </source>
</evidence>
<feature type="signal peptide" evidence="1">
    <location>
        <begin position="1"/>
        <end position="18"/>
    </location>
</feature>
<sequence length="122" mass="13496">MFSRAWVLLFGLVACVVAVADEEEVRAKTSWADRGAQPFGAVLLPRDVLERQYTCEAGYGLCENSGSCCPTNAGCCGQGCINKEVRAARRFCFFWTIIALTRSECVLLWIRRKAIPFAGYTS</sequence>